<dbReference type="CDD" id="cd00430">
    <property type="entry name" value="PLPDE_III_AR"/>
    <property type="match status" value="1"/>
</dbReference>
<dbReference type="UniPathway" id="UPA00042">
    <property type="reaction ID" value="UER00497"/>
</dbReference>
<dbReference type="SUPFAM" id="SSF53244">
    <property type="entry name" value="MurD-like peptide ligases, peptide-binding domain"/>
    <property type="match status" value="1"/>
</dbReference>
<keyword evidence="4 5" id="KW-0413">Isomerase</keyword>
<organism evidence="9 10">
    <name type="scientific">Flavilitoribacter nigricans (strain ATCC 23147 / DSM 23189 / NBRC 102662 / NCIMB 1420 / SS-2)</name>
    <name type="common">Lewinella nigricans</name>
    <dbReference type="NCBI Taxonomy" id="1122177"/>
    <lineage>
        <taxon>Bacteria</taxon>
        <taxon>Pseudomonadati</taxon>
        <taxon>Bacteroidota</taxon>
        <taxon>Saprospiria</taxon>
        <taxon>Saprospirales</taxon>
        <taxon>Lewinellaceae</taxon>
        <taxon>Flavilitoribacter</taxon>
    </lineage>
</organism>
<protein>
    <recommendedName>
        <fullName evidence="5">Alanine racemase</fullName>
        <ecNumber evidence="5">5.1.1.1</ecNumber>
    </recommendedName>
</protein>
<dbReference type="AlphaFoldDB" id="A0A2D0N9M7"/>
<dbReference type="InterPro" id="IPR001608">
    <property type="entry name" value="Ala_racemase_N"/>
</dbReference>
<dbReference type="SMART" id="SM01005">
    <property type="entry name" value="Ala_racemase_C"/>
    <property type="match status" value="1"/>
</dbReference>
<gene>
    <name evidence="9" type="ORF">CRP01_20285</name>
</gene>
<dbReference type="SUPFAM" id="SSF53623">
    <property type="entry name" value="MurD-like peptide ligases, catalytic domain"/>
    <property type="match status" value="1"/>
</dbReference>
<dbReference type="Gene3D" id="3.40.1390.10">
    <property type="entry name" value="MurE/MurF, N-terminal domain"/>
    <property type="match status" value="1"/>
</dbReference>
<dbReference type="InterPro" id="IPR011079">
    <property type="entry name" value="Ala_racemase_C"/>
</dbReference>
<dbReference type="Pfam" id="PF01225">
    <property type="entry name" value="Mur_ligase"/>
    <property type="match status" value="1"/>
</dbReference>
<evidence type="ECO:0000313" key="9">
    <source>
        <dbReference type="EMBL" id="PHN04849.1"/>
    </source>
</evidence>
<dbReference type="PANTHER" id="PTHR30511:SF0">
    <property type="entry name" value="ALANINE RACEMASE, CATABOLIC-RELATED"/>
    <property type="match status" value="1"/>
</dbReference>
<dbReference type="GO" id="GO:0047480">
    <property type="term" value="F:UDP-N-acetylmuramoyl-tripeptide-D-alanyl-D-alanine ligase activity"/>
    <property type="evidence" value="ECO:0007669"/>
    <property type="project" value="InterPro"/>
</dbReference>
<feature type="binding site" evidence="5 7">
    <location>
        <position position="596"/>
    </location>
    <ligand>
        <name>substrate</name>
    </ligand>
</feature>
<dbReference type="InterPro" id="IPR005863">
    <property type="entry name" value="UDP-N-AcMur_synth"/>
</dbReference>
<dbReference type="RefSeq" id="WP_099151910.1">
    <property type="nucleotide sequence ID" value="NZ_PDUD01000024.1"/>
</dbReference>
<dbReference type="InterPro" id="IPR029066">
    <property type="entry name" value="PLP-binding_barrel"/>
</dbReference>
<comment type="similarity">
    <text evidence="5">Belongs to the alanine racemase family.</text>
</comment>
<dbReference type="GO" id="GO:0005829">
    <property type="term" value="C:cytosol"/>
    <property type="evidence" value="ECO:0007669"/>
    <property type="project" value="TreeGrafter"/>
</dbReference>
<evidence type="ECO:0000256" key="2">
    <source>
        <dbReference type="ARBA" id="ARBA00001933"/>
    </source>
</evidence>
<dbReference type="NCBIfam" id="NF008897">
    <property type="entry name" value="PRK11930.1"/>
    <property type="match status" value="1"/>
</dbReference>
<comment type="caution">
    <text evidence="9">The sequence shown here is derived from an EMBL/GenBank/DDBJ whole genome shotgun (WGS) entry which is preliminary data.</text>
</comment>
<comment type="pathway">
    <text evidence="5">Amino-acid biosynthesis; D-alanine biosynthesis; D-alanine from L-alanine: step 1/1.</text>
</comment>
<dbReference type="InterPro" id="IPR000713">
    <property type="entry name" value="Mur_ligase_N"/>
</dbReference>
<dbReference type="EMBL" id="PDUD01000024">
    <property type="protein sequence ID" value="PHN04849.1"/>
    <property type="molecule type" value="Genomic_DNA"/>
</dbReference>
<dbReference type="GO" id="GO:0005524">
    <property type="term" value="F:ATP binding"/>
    <property type="evidence" value="ECO:0007669"/>
    <property type="project" value="InterPro"/>
</dbReference>
<dbReference type="Proteomes" id="UP000223913">
    <property type="component" value="Unassembled WGS sequence"/>
</dbReference>
<dbReference type="InterPro" id="IPR000821">
    <property type="entry name" value="Ala_racemase"/>
</dbReference>
<reference evidence="9 10" key="1">
    <citation type="submission" date="2017-10" db="EMBL/GenBank/DDBJ databases">
        <title>The draft genome sequence of Lewinella nigricans NBRC 102662.</title>
        <authorList>
            <person name="Wang K."/>
        </authorList>
    </citation>
    <scope>NUCLEOTIDE SEQUENCE [LARGE SCALE GENOMIC DNA]</scope>
    <source>
        <strain evidence="9 10">NBRC 102662</strain>
    </source>
</reference>
<dbReference type="Pfam" id="PF00842">
    <property type="entry name" value="Ala_racemase_C"/>
    <property type="match status" value="1"/>
</dbReference>
<feature type="active site" description="Proton acceptor; specific for L-alanine" evidence="5">
    <location>
        <position position="724"/>
    </location>
</feature>
<feature type="domain" description="Alanine racemase C-terminal" evidence="8">
    <location>
        <begin position="703"/>
        <end position="828"/>
    </location>
</feature>
<dbReference type="SUPFAM" id="SSF50621">
    <property type="entry name" value="Alanine racemase C-terminal domain-like"/>
    <property type="match status" value="1"/>
</dbReference>
<dbReference type="InterPro" id="IPR035911">
    <property type="entry name" value="MurE/MurF_N"/>
</dbReference>
<dbReference type="NCBIfam" id="TIGR01143">
    <property type="entry name" value="murF"/>
    <property type="match status" value="1"/>
</dbReference>
<evidence type="ECO:0000256" key="3">
    <source>
        <dbReference type="ARBA" id="ARBA00022898"/>
    </source>
</evidence>
<feature type="modified residue" description="N6-(pyridoxal phosphate)lysine" evidence="5 6">
    <location>
        <position position="499"/>
    </location>
</feature>
<dbReference type="OrthoDB" id="9801978at2"/>
<dbReference type="InterPro" id="IPR013221">
    <property type="entry name" value="Mur_ligase_cen"/>
</dbReference>
<comment type="catalytic activity">
    <reaction evidence="1 5">
        <text>L-alanine = D-alanine</text>
        <dbReference type="Rhea" id="RHEA:20249"/>
        <dbReference type="ChEBI" id="CHEBI:57416"/>
        <dbReference type="ChEBI" id="CHEBI:57972"/>
        <dbReference type="EC" id="5.1.1.1"/>
    </reaction>
</comment>
<dbReference type="GO" id="GO:0071555">
    <property type="term" value="P:cell wall organization"/>
    <property type="evidence" value="ECO:0007669"/>
    <property type="project" value="InterPro"/>
</dbReference>
<evidence type="ECO:0000313" key="10">
    <source>
        <dbReference type="Proteomes" id="UP000223913"/>
    </source>
</evidence>
<dbReference type="Gene3D" id="3.90.190.20">
    <property type="entry name" value="Mur ligase, C-terminal domain"/>
    <property type="match status" value="1"/>
</dbReference>
<dbReference type="GO" id="GO:0030632">
    <property type="term" value="P:D-alanine biosynthetic process"/>
    <property type="evidence" value="ECO:0007669"/>
    <property type="project" value="UniProtKB-UniRule"/>
</dbReference>
<evidence type="ECO:0000256" key="5">
    <source>
        <dbReference type="HAMAP-Rule" id="MF_01201"/>
    </source>
</evidence>
<proteinExistence type="inferred from homology"/>
<dbReference type="InterPro" id="IPR009006">
    <property type="entry name" value="Ala_racemase/Decarboxylase_C"/>
</dbReference>
<name>A0A2D0N9M7_FLAN2</name>
<dbReference type="HAMAP" id="MF_01201">
    <property type="entry name" value="Ala_racemase"/>
    <property type="match status" value="1"/>
</dbReference>
<dbReference type="PANTHER" id="PTHR30511">
    <property type="entry name" value="ALANINE RACEMASE"/>
    <property type="match status" value="1"/>
</dbReference>
<dbReference type="InterPro" id="IPR036565">
    <property type="entry name" value="Mur-like_cat_sf"/>
</dbReference>
<accession>A0A2D0N9M7</accession>
<comment type="function">
    <text evidence="5">Catalyzes the interconversion of L-alanine and D-alanine. May also act on other amino acids.</text>
</comment>
<evidence type="ECO:0000256" key="7">
    <source>
        <dbReference type="PIRSR" id="PIRSR600821-52"/>
    </source>
</evidence>
<dbReference type="EC" id="5.1.1.1" evidence="5"/>
<keyword evidence="10" id="KW-1185">Reference proteome</keyword>
<sequence>MKSKPQTARPPYSTGEIAEIIRAEKHGPPDADPEIIYLLTDSRQVRFAGQSLFFAISGPQHDGHAFLEEAYRKGVRVFVISRLPENWEGADAIFLKVYDTLAALQQLSRHHRAEFGIPVIGITGSNGKTTVKEWLFQILQESYRIVRSPRSYNSQVGVPLSVWGMRDFHELGIFEAGISQPGEMQKLAAILNPTIGILTNIGSAHDAGFSSREQKLREKLQLFRNVEVLIYQSGLEELDRVIAQSGLRTFTWSTHQDADLYIREIDWNPGDTRITAHFRGETLHLRIPFSDAAAVQNAIHCLATGLYLGLPPEQLAGRIGQLSPIAMRLELQDGRDGCTLINDSYNSDLQSLAIALDYAQQQRGESQLSLILSDILQSGTGPKQLYRSVAELLHQYRVDRLIGVGEKIHLIDDYLQPAIKRNFFKSTGGLLAELDQLAFRNETILIKGARPFAFETIALRLLPYTHRTLLEINLSAIAHNIRTFNAFLNPDTRMMGMVKAAAYGSGSAEVARLLSFQGIEYLGVAYVDEGVELRKAGITLPIMVLNPEPVTFSSLSEYDLEPEVYSLAQVQALAQYTRTRGSVIRIHLKVDTGMRRLGFMPTDLDELIRLLQEHPQIPLASVFSHLAASEDEGEDAFTRDQAMRFNDFYERLCAALDYCPLRHLLNSAGIARFPQYQMDMVRLGIGMYGLEVCGELQGRLRPSFRLSSRISQIRPVLAGETIGYGRRGRAEKDRKIATVSIGYADGLLRRAGNGRYSFRLHGKLAPTVGNICMDMCMIDVTHIPDAREGDEVLVFGEELPIERLAAVYETIPYEVLTGISGRVKRVYIME</sequence>
<dbReference type="FunFam" id="3.20.20.10:FF:000002">
    <property type="entry name" value="Alanine racemase"/>
    <property type="match status" value="1"/>
</dbReference>
<dbReference type="GO" id="GO:0008784">
    <property type="term" value="F:alanine racemase activity"/>
    <property type="evidence" value="ECO:0007669"/>
    <property type="project" value="UniProtKB-UniRule"/>
</dbReference>
<dbReference type="Gene3D" id="3.20.20.10">
    <property type="entry name" value="Alanine racemase"/>
    <property type="match status" value="1"/>
</dbReference>
<keyword evidence="3 5" id="KW-0663">Pyridoxal phosphate</keyword>
<dbReference type="Gene3D" id="3.40.1190.10">
    <property type="entry name" value="Mur-like, catalytic domain"/>
    <property type="match status" value="1"/>
</dbReference>
<dbReference type="Pfam" id="PF08245">
    <property type="entry name" value="Mur_ligase_M"/>
    <property type="match status" value="1"/>
</dbReference>
<keyword evidence="9" id="KW-0436">Ligase</keyword>
<dbReference type="Pfam" id="PF01168">
    <property type="entry name" value="Ala_racemase_N"/>
    <property type="match status" value="1"/>
</dbReference>
<dbReference type="InterPro" id="IPR036615">
    <property type="entry name" value="Mur_ligase_C_dom_sf"/>
</dbReference>
<dbReference type="PRINTS" id="PR00992">
    <property type="entry name" value="ALARACEMASE"/>
</dbReference>
<dbReference type="Gene3D" id="2.40.37.10">
    <property type="entry name" value="Lyase, Ornithine Decarboxylase, Chain A, domain 1"/>
    <property type="match status" value="1"/>
</dbReference>
<dbReference type="SUPFAM" id="SSF63418">
    <property type="entry name" value="MurE/MurF N-terminal domain"/>
    <property type="match status" value="1"/>
</dbReference>
<dbReference type="GO" id="GO:0030170">
    <property type="term" value="F:pyridoxal phosphate binding"/>
    <property type="evidence" value="ECO:0007669"/>
    <property type="project" value="UniProtKB-UniRule"/>
</dbReference>
<comment type="cofactor">
    <cofactor evidence="2 5 6">
        <name>pyridoxal 5'-phosphate</name>
        <dbReference type="ChEBI" id="CHEBI:597326"/>
    </cofactor>
</comment>
<evidence type="ECO:0000256" key="1">
    <source>
        <dbReference type="ARBA" id="ARBA00000316"/>
    </source>
</evidence>
<feature type="binding site" evidence="5 7">
    <location>
        <position position="773"/>
    </location>
    <ligand>
        <name>substrate</name>
    </ligand>
</feature>
<feature type="active site" description="Proton acceptor; specific for D-alanine" evidence="5">
    <location>
        <position position="499"/>
    </location>
</feature>
<evidence type="ECO:0000259" key="8">
    <source>
        <dbReference type="SMART" id="SM01005"/>
    </source>
</evidence>
<evidence type="ECO:0000256" key="6">
    <source>
        <dbReference type="PIRSR" id="PIRSR600821-50"/>
    </source>
</evidence>
<evidence type="ECO:0000256" key="4">
    <source>
        <dbReference type="ARBA" id="ARBA00023235"/>
    </source>
</evidence>
<dbReference type="SUPFAM" id="SSF51419">
    <property type="entry name" value="PLP-binding barrel"/>
    <property type="match status" value="1"/>
</dbReference>
<dbReference type="NCBIfam" id="TIGR00492">
    <property type="entry name" value="alr"/>
    <property type="match status" value="1"/>
</dbReference>